<feature type="signal peptide" evidence="1">
    <location>
        <begin position="1"/>
        <end position="20"/>
    </location>
</feature>
<protein>
    <submittedName>
        <fullName evidence="2">Uncharacterized protein</fullName>
    </submittedName>
</protein>
<accession>A0A5C7B9T7</accession>
<name>A0A5C7B9T7_9FLAO</name>
<dbReference type="OrthoDB" id="1447646at2"/>
<evidence type="ECO:0000313" key="3">
    <source>
        <dbReference type="Proteomes" id="UP000321938"/>
    </source>
</evidence>
<dbReference type="RefSeq" id="WP_051229760.1">
    <property type="nucleotide sequence ID" value="NZ_VOSB01000008.1"/>
</dbReference>
<comment type="caution">
    <text evidence="2">The sequence shown here is derived from an EMBL/GenBank/DDBJ whole genome shotgun (WGS) entry which is preliminary data.</text>
</comment>
<evidence type="ECO:0000313" key="2">
    <source>
        <dbReference type="EMBL" id="TXE18375.1"/>
    </source>
</evidence>
<proteinExistence type="predicted"/>
<reference evidence="2 3" key="1">
    <citation type="submission" date="2019-08" db="EMBL/GenBank/DDBJ databases">
        <title>Genome of Psychroserpens burtonensis ACAM 167.</title>
        <authorList>
            <person name="Bowman J.P."/>
        </authorList>
    </citation>
    <scope>NUCLEOTIDE SEQUENCE [LARGE SCALE GENOMIC DNA]</scope>
    <source>
        <strain evidence="2 3">ACAM 167</strain>
    </source>
</reference>
<feature type="chain" id="PRO_5022938029" evidence="1">
    <location>
        <begin position="21"/>
        <end position="174"/>
    </location>
</feature>
<dbReference type="EMBL" id="VOSB01000008">
    <property type="protein sequence ID" value="TXE18375.1"/>
    <property type="molecule type" value="Genomic_DNA"/>
</dbReference>
<evidence type="ECO:0000256" key="1">
    <source>
        <dbReference type="SAM" id="SignalP"/>
    </source>
</evidence>
<sequence length="174" mass="19427">MKALVLYIMMSLLLACNVNKNISKDSVPSDVVSLCPDDGICKFEVLENKKFSLKTDEFGNGYSELVSGDKTVLKFTYDRTTIPHVKDGNYSEIIYIEIENKISSIKLQDKAIGAVKAGFSRICYCKGQTGTFPIKVGSLNLTKLEDDSYQLIFDFTVTEVPQIIKSINEAFILK</sequence>
<keyword evidence="3" id="KW-1185">Reference proteome</keyword>
<keyword evidence="1" id="KW-0732">Signal</keyword>
<dbReference type="PROSITE" id="PS51257">
    <property type="entry name" value="PROKAR_LIPOPROTEIN"/>
    <property type="match status" value="1"/>
</dbReference>
<dbReference type="Proteomes" id="UP000321938">
    <property type="component" value="Unassembled WGS sequence"/>
</dbReference>
<organism evidence="2 3">
    <name type="scientific">Psychroserpens burtonensis</name>
    <dbReference type="NCBI Taxonomy" id="49278"/>
    <lineage>
        <taxon>Bacteria</taxon>
        <taxon>Pseudomonadati</taxon>
        <taxon>Bacteroidota</taxon>
        <taxon>Flavobacteriia</taxon>
        <taxon>Flavobacteriales</taxon>
        <taxon>Flavobacteriaceae</taxon>
        <taxon>Psychroserpens</taxon>
    </lineage>
</organism>
<gene>
    <name evidence="2" type="ORF">ES692_06935</name>
</gene>
<dbReference type="AlphaFoldDB" id="A0A5C7B9T7"/>